<evidence type="ECO:0000256" key="10">
    <source>
        <dbReference type="ARBA" id="ARBA00022989"/>
    </source>
</evidence>
<reference evidence="17" key="1">
    <citation type="submission" date="2020-08" db="EMBL/GenBank/DDBJ databases">
        <title>Genome sequencing and assembly of the red palm weevil Rhynchophorus ferrugineus.</title>
        <authorList>
            <person name="Dias G.B."/>
            <person name="Bergman C.M."/>
            <person name="Manee M."/>
        </authorList>
    </citation>
    <scope>NUCLEOTIDE SEQUENCE</scope>
    <source>
        <strain evidence="17">AA-2017</strain>
        <tissue evidence="17">Whole larva</tissue>
    </source>
</reference>
<dbReference type="GO" id="GO:0046340">
    <property type="term" value="P:diacylglycerol catabolic process"/>
    <property type="evidence" value="ECO:0007669"/>
    <property type="project" value="TreeGrafter"/>
</dbReference>
<comment type="cofactor">
    <cofactor evidence="1">
        <name>Ca(2+)</name>
        <dbReference type="ChEBI" id="CHEBI:29108"/>
    </cofactor>
</comment>
<dbReference type="GO" id="GO:0004806">
    <property type="term" value="F:triacylglycerol lipase activity"/>
    <property type="evidence" value="ECO:0007669"/>
    <property type="project" value="TreeGrafter"/>
</dbReference>
<dbReference type="PANTHER" id="PTHR45792:SF2">
    <property type="entry name" value="DIACYLGLYCEROL LIPASE-BETA"/>
    <property type="match status" value="1"/>
</dbReference>
<evidence type="ECO:0000256" key="8">
    <source>
        <dbReference type="ARBA" id="ARBA00022837"/>
    </source>
</evidence>
<dbReference type="Pfam" id="PF00089">
    <property type="entry name" value="Trypsin"/>
    <property type="match status" value="1"/>
</dbReference>
<dbReference type="GO" id="GO:0006508">
    <property type="term" value="P:proteolysis"/>
    <property type="evidence" value="ECO:0007669"/>
    <property type="project" value="InterPro"/>
</dbReference>
<evidence type="ECO:0000256" key="11">
    <source>
        <dbReference type="ARBA" id="ARBA00023098"/>
    </source>
</evidence>
<dbReference type="SUPFAM" id="SSF53474">
    <property type="entry name" value="alpha/beta-Hydrolases"/>
    <property type="match status" value="1"/>
</dbReference>
<evidence type="ECO:0000256" key="4">
    <source>
        <dbReference type="ARBA" id="ARBA00022553"/>
    </source>
</evidence>
<dbReference type="PANTHER" id="PTHR45792">
    <property type="entry name" value="DIACYLGLYCEROL LIPASE HOMOLOG-RELATED"/>
    <property type="match status" value="1"/>
</dbReference>
<proteinExistence type="predicted"/>
<dbReference type="GO" id="GO:0019369">
    <property type="term" value="P:arachidonate metabolic process"/>
    <property type="evidence" value="ECO:0007669"/>
    <property type="project" value="TreeGrafter"/>
</dbReference>
<evidence type="ECO:0000256" key="9">
    <source>
        <dbReference type="ARBA" id="ARBA00022963"/>
    </source>
</evidence>
<comment type="caution">
    <text evidence="17">The sequence shown here is derived from an EMBL/GenBank/DDBJ whole genome shotgun (WGS) entry which is preliminary data.</text>
</comment>
<dbReference type="GO" id="GO:0005737">
    <property type="term" value="C:cytoplasm"/>
    <property type="evidence" value="ECO:0007669"/>
    <property type="project" value="TreeGrafter"/>
</dbReference>
<dbReference type="GO" id="GO:0005886">
    <property type="term" value="C:plasma membrane"/>
    <property type="evidence" value="ECO:0007669"/>
    <property type="project" value="UniProtKB-SubCell"/>
</dbReference>
<evidence type="ECO:0000313" key="18">
    <source>
        <dbReference type="Proteomes" id="UP000625711"/>
    </source>
</evidence>
<dbReference type="PROSITE" id="PS50240">
    <property type="entry name" value="TRYPSIN_DOM"/>
    <property type="match status" value="1"/>
</dbReference>
<evidence type="ECO:0000256" key="14">
    <source>
        <dbReference type="ARBA" id="ARBA00026104"/>
    </source>
</evidence>
<dbReference type="InterPro" id="IPR052214">
    <property type="entry name" value="DAG_Lipase-Related"/>
</dbReference>
<dbReference type="InterPro" id="IPR029058">
    <property type="entry name" value="AB_hydrolase_fold"/>
</dbReference>
<dbReference type="CDD" id="cd00190">
    <property type="entry name" value="Tryp_SPc"/>
    <property type="match status" value="1"/>
</dbReference>
<feature type="transmembrane region" description="Helical" evidence="15">
    <location>
        <begin position="329"/>
        <end position="352"/>
    </location>
</feature>
<dbReference type="Proteomes" id="UP000625711">
    <property type="component" value="Unassembled WGS sequence"/>
</dbReference>
<evidence type="ECO:0000256" key="13">
    <source>
        <dbReference type="ARBA" id="ARBA00024531"/>
    </source>
</evidence>
<feature type="domain" description="Peptidase S1" evidence="16">
    <location>
        <begin position="25"/>
        <end position="256"/>
    </location>
</feature>
<dbReference type="GO" id="GO:0022008">
    <property type="term" value="P:neurogenesis"/>
    <property type="evidence" value="ECO:0007669"/>
    <property type="project" value="TreeGrafter"/>
</dbReference>
<dbReference type="PRINTS" id="PR00722">
    <property type="entry name" value="CHYMOTRYPSIN"/>
</dbReference>
<keyword evidence="10 15" id="KW-1133">Transmembrane helix</keyword>
<evidence type="ECO:0000256" key="6">
    <source>
        <dbReference type="ARBA" id="ARBA00022723"/>
    </source>
</evidence>
<evidence type="ECO:0000256" key="12">
    <source>
        <dbReference type="ARBA" id="ARBA00023136"/>
    </source>
</evidence>
<dbReference type="InterPro" id="IPR001314">
    <property type="entry name" value="Peptidase_S1A"/>
</dbReference>
<evidence type="ECO:0000256" key="15">
    <source>
        <dbReference type="SAM" id="Phobius"/>
    </source>
</evidence>
<keyword evidence="11" id="KW-0443">Lipid metabolism</keyword>
<dbReference type="InterPro" id="IPR009003">
    <property type="entry name" value="Peptidase_S1_PA"/>
</dbReference>
<comment type="subcellular location">
    <subcellularLocation>
        <location evidence="2">Cell membrane</location>
        <topology evidence="2">Multi-pass membrane protein</topology>
    </subcellularLocation>
</comment>
<accession>A0A834M5I3</accession>
<dbReference type="EC" id="3.1.1.116" evidence="14"/>
<feature type="transmembrane region" description="Helical" evidence="15">
    <location>
        <begin position="291"/>
        <end position="317"/>
    </location>
</feature>
<evidence type="ECO:0000256" key="3">
    <source>
        <dbReference type="ARBA" id="ARBA00022475"/>
    </source>
</evidence>
<dbReference type="AlphaFoldDB" id="A0A834M5I3"/>
<feature type="transmembrane region" description="Helical" evidence="15">
    <location>
        <begin position="415"/>
        <end position="435"/>
    </location>
</feature>
<dbReference type="SMART" id="SM00020">
    <property type="entry name" value="Tryp_SPc"/>
    <property type="match status" value="1"/>
</dbReference>
<dbReference type="Gene3D" id="3.40.50.1820">
    <property type="entry name" value="alpha/beta hydrolase"/>
    <property type="match status" value="1"/>
</dbReference>
<protein>
    <recommendedName>
        <fullName evidence="14">sn-1-specific diacylglycerol lipase</fullName>
        <ecNumber evidence="14">3.1.1.116</ecNumber>
    </recommendedName>
</protein>
<dbReference type="GO" id="GO:0046872">
    <property type="term" value="F:metal ion binding"/>
    <property type="evidence" value="ECO:0007669"/>
    <property type="project" value="UniProtKB-KW"/>
</dbReference>
<keyword evidence="9" id="KW-0442">Lipid degradation</keyword>
<evidence type="ECO:0000256" key="2">
    <source>
        <dbReference type="ARBA" id="ARBA00004651"/>
    </source>
</evidence>
<evidence type="ECO:0000313" key="17">
    <source>
        <dbReference type="EMBL" id="KAF7271228.1"/>
    </source>
</evidence>
<keyword evidence="5 15" id="KW-0812">Transmembrane</keyword>
<sequence length="951" mass="106372">MNTYLSRLFIISTLYIYAGSTPLRILDGDLAEIYEYPYSVSIIEDGKHICGGSIIDPRFILTTVACLGEPDASTLTKKLSVRAGSSFYAEGGQLTKLKTVHIHPEYAEIDYSNNIAILELESALVLNENVSIIEISTNTDVNLDQIGTIPGWGIIDRDHSGWVRPYQPSEQLRFTQQPVILLSACRDTYPIRYDDETIFCAGVSHKDVCVGDLGDPFVVDGLQIGIASISTLMCGELATIYVKVAVYADFIEKQTIYSISCSLIGFVFYSKGGMPALRLFGRKWLAASDDLVFPGLFEIFLRIIWLILVICVHIEYYEDTWKCSKGGDYVRAYIIGMMVLLSAIILVLAALVNQSAQGSITNVAARKLVPPILLLKLFLIIPEVILNVFGTMWAFCTDIVVCPYEGHFSRTVIEALVIFNWALFGLAIFGLAMVFDPLGSKRYHELHETPSAGESLRHRKGTSIWKRRFRWAFCWVRSDEHGHEAFQQVASLLSALFRSTDLVPSDILAGCVLLRIKQKRETREMRRIYMLSDDEPKYSTDIKKVFSIAPRWMNLENARHFLRLSMAAYGWPFVMYLHCGTGLFKLLNNVSCCVCFGRPQYTLILDDNCCFCHMAGVKQISKINEEDILFASFRNHVFELPFCVITDHKTSNIVVAIRGSISLRDIFTDLTAASDKFEAEGLPPGTMAHKGMIAGANYIAKKLKETGILEKAIASYPNYGLVLTGHSLGAGVACLLAFKIRPKYPDLKVYAFATPAGLLSREAARLTESFVFTVGVGDDFVMRLGVDSIENLRTGIIQTLHASKLPKYRILLNGFGYALFGVPPGDLEKTWRNEMIPEKGKAPLIVTNNIPTVAASAEAALLSRDLSVRRFSKMRLYTAGRILHIASRKKTKAERKSGTGGPDYEMRWAVAEDFMELKVMPRMLLDHLPDNIYKVLDKILRDENDNISDII</sequence>
<name>A0A834M5I3_RHYFE</name>
<keyword evidence="6" id="KW-0479">Metal-binding</keyword>
<evidence type="ECO:0000259" key="16">
    <source>
        <dbReference type="PROSITE" id="PS50240"/>
    </source>
</evidence>
<organism evidence="17 18">
    <name type="scientific">Rhynchophorus ferrugineus</name>
    <name type="common">Red palm weevil</name>
    <name type="synonym">Curculio ferrugineus</name>
    <dbReference type="NCBI Taxonomy" id="354439"/>
    <lineage>
        <taxon>Eukaryota</taxon>
        <taxon>Metazoa</taxon>
        <taxon>Ecdysozoa</taxon>
        <taxon>Arthropoda</taxon>
        <taxon>Hexapoda</taxon>
        <taxon>Insecta</taxon>
        <taxon>Pterygota</taxon>
        <taxon>Neoptera</taxon>
        <taxon>Endopterygota</taxon>
        <taxon>Coleoptera</taxon>
        <taxon>Polyphaga</taxon>
        <taxon>Cucujiformia</taxon>
        <taxon>Curculionidae</taxon>
        <taxon>Dryophthorinae</taxon>
        <taxon>Rhynchophorus</taxon>
    </lineage>
</organism>
<dbReference type="Gene3D" id="2.40.10.10">
    <property type="entry name" value="Trypsin-like serine proteases"/>
    <property type="match status" value="1"/>
</dbReference>
<feature type="transmembrane region" description="Helical" evidence="15">
    <location>
        <begin position="373"/>
        <end position="395"/>
    </location>
</feature>
<dbReference type="Pfam" id="PF01764">
    <property type="entry name" value="Lipase_3"/>
    <property type="match status" value="1"/>
</dbReference>
<dbReference type="InterPro" id="IPR001254">
    <property type="entry name" value="Trypsin_dom"/>
</dbReference>
<dbReference type="InterPro" id="IPR002921">
    <property type="entry name" value="Fungal_lipase-type"/>
</dbReference>
<keyword evidence="12 15" id="KW-0472">Membrane</keyword>
<keyword evidence="4" id="KW-0597">Phosphoprotein</keyword>
<comment type="catalytic activity">
    <reaction evidence="13">
        <text>a 1,2-diacyl-sn-glycerol + H2O = a 2-acylglycerol + a fatty acid + H(+)</text>
        <dbReference type="Rhea" id="RHEA:33275"/>
        <dbReference type="ChEBI" id="CHEBI:15377"/>
        <dbReference type="ChEBI" id="CHEBI:15378"/>
        <dbReference type="ChEBI" id="CHEBI:17389"/>
        <dbReference type="ChEBI" id="CHEBI:17815"/>
        <dbReference type="ChEBI" id="CHEBI:28868"/>
        <dbReference type="EC" id="3.1.1.116"/>
    </reaction>
    <physiologicalReaction direction="left-to-right" evidence="13">
        <dbReference type="Rhea" id="RHEA:33276"/>
    </physiologicalReaction>
</comment>
<gene>
    <name evidence="17" type="ORF">GWI33_015857</name>
</gene>
<keyword evidence="18" id="KW-1185">Reference proteome</keyword>
<keyword evidence="3" id="KW-1003">Cell membrane</keyword>
<keyword evidence="7" id="KW-0378">Hydrolase</keyword>
<feature type="transmembrane region" description="Helical" evidence="15">
    <location>
        <begin position="254"/>
        <end position="270"/>
    </location>
</feature>
<keyword evidence="8" id="KW-0106">Calcium</keyword>
<dbReference type="EMBL" id="JAACXV010013997">
    <property type="protein sequence ID" value="KAF7271228.1"/>
    <property type="molecule type" value="Genomic_DNA"/>
</dbReference>
<evidence type="ECO:0000256" key="1">
    <source>
        <dbReference type="ARBA" id="ARBA00001913"/>
    </source>
</evidence>
<dbReference type="OrthoDB" id="438440at2759"/>
<evidence type="ECO:0000256" key="5">
    <source>
        <dbReference type="ARBA" id="ARBA00022692"/>
    </source>
</evidence>
<dbReference type="InterPro" id="IPR043504">
    <property type="entry name" value="Peptidase_S1_PA_chymotrypsin"/>
</dbReference>
<evidence type="ECO:0000256" key="7">
    <source>
        <dbReference type="ARBA" id="ARBA00022801"/>
    </source>
</evidence>
<dbReference type="GO" id="GO:0004252">
    <property type="term" value="F:serine-type endopeptidase activity"/>
    <property type="evidence" value="ECO:0007669"/>
    <property type="project" value="InterPro"/>
</dbReference>
<dbReference type="CDD" id="cd00519">
    <property type="entry name" value="Lipase_3"/>
    <property type="match status" value="1"/>
</dbReference>
<dbReference type="SUPFAM" id="SSF50494">
    <property type="entry name" value="Trypsin-like serine proteases"/>
    <property type="match status" value="1"/>
</dbReference>